<reference evidence="1 2" key="1">
    <citation type="journal article" date="2020" name="Proc. Natl. Acad. Sci. U.S.A.">
        <title>Ecological drivers of bacterial community assembly in synthetic phycospheres.</title>
        <authorList>
            <person name="Fu H."/>
            <person name="Uchimiya M."/>
            <person name="Gore J."/>
            <person name="Moran M.A."/>
        </authorList>
    </citation>
    <scope>NUCLEOTIDE SEQUENCE [LARGE SCALE GENOMIC DNA]</scope>
    <source>
        <strain evidence="1">HF-Din03</strain>
    </source>
</reference>
<dbReference type="AlphaFoldDB" id="A0A850LNP9"/>
<dbReference type="Proteomes" id="UP000565723">
    <property type="component" value="Unassembled WGS sequence"/>
</dbReference>
<comment type="caution">
    <text evidence="1">The sequence shown here is derived from an EMBL/GenBank/DDBJ whole genome shotgun (WGS) entry which is preliminary data.</text>
</comment>
<proteinExistence type="predicted"/>
<evidence type="ECO:0000313" key="2">
    <source>
        <dbReference type="Proteomes" id="UP000565723"/>
    </source>
</evidence>
<evidence type="ECO:0000313" key="1">
    <source>
        <dbReference type="EMBL" id="NVK99222.1"/>
    </source>
</evidence>
<name>A0A850LNP9_9RHOB</name>
<accession>A0A850LNP9</accession>
<gene>
    <name evidence="1" type="ORF">HW564_20045</name>
</gene>
<protein>
    <submittedName>
        <fullName evidence="1">Uncharacterized protein</fullName>
    </submittedName>
</protein>
<dbReference type="EMBL" id="JABXIY010000060">
    <property type="protein sequence ID" value="NVK99222.1"/>
    <property type="molecule type" value="Genomic_DNA"/>
</dbReference>
<organism evidence="1 2">
    <name type="scientific">Ruegeria pomeroyi</name>
    <dbReference type="NCBI Taxonomy" id="89184"/>
    <lineage>
        <taxon>Bacteria</taxon>
        <taxon>Pseudomonadati</taxon>
        <taxon>Pseudomonadota</taxon>
        <taxon>Alphaproteobacteria</taxon>
        <taxon>Rhodobacterales</taxon>
        <taxon>Roseobacteraceae</taxon>
        <taxon>Ruegeria</taxon>
    </lineage>
</organism>
<dbReference type="RefSeq" id="WP_162472063.1">
    <property type="nucleotide sequence ID" value="NZ_CP076685.1"/>
</dbReference>
<sequence>MQVKKRPPRPKRWTMVVVGSCKFLHDDREEILLNFRREYREKLGSSGRRYADNFARAEAFRMLLAVAQEIVVRLGIIGKKILLE</sequence>